<keyword evidence="8" id="KW-0067">ATP-binding</keyword>
<keyword evidence="4" id="KW-0808">Transferase</keyword>
<dbReference type="GO" id="GO:0005525">
    <property type="term" value="F:GTP binding"/>
    <property type="evidence" value="ECO:0007669"/>
    <property type="project" value="UniProtKB-KW"/>
</dbReference>
<evidence type="ECO:0000256" key="11">
    <source>
        <dbReference type="ARBA" id="ARBA00023211"/>
    </source>
</evidence>
<keyword evidence="11" id="KW-0464">Manganese</keyword>
<evidence type="ECO:0000256" key="1">
    <source>
        <dbReference type="ARBA" id="ARBA00001936"/>
    </source>
</evidence>
<accession>A0A147BCC8</accession>
<evidence type="ECO:0000256" key="4">
    <source>
        <dbReference type="ARBA" id="ARBA00022679"/>
    </source>
</evidence>
<evidence type="ECO:0000259" key="13">
    <source>
        <dbReference type="Pfam" id="PF20266"/>
    </source>
</evidence>
<dbReference type="Pfam" id="PF03281">
    <property type="entry name" value="Mab-21"/>
    <property type="match status" value="1"/>
</dbReference>
<dbReference type="PANTHER" id="PTHR10656:SF42">
    <property type="entry name" value="CYCLIC GMP-AMP SYNTHASE-LIKE PROTEIN-RELATED"/>
    <property type="match status" value="1"/>
</dbReference>
<dbReference type="AlphaFoldDB" id="A0A147BCC8"/>
<dbReference type="Pfam" id="PF20266">
    <property type="entry name" value="Mab-21_C"/>
    <property type="match status" value="1"/>
</dbReference>
<evidence type="ECO:0000259" key="12">
    <source>
        <dbReference type="Pfam" id="PF03281"/>
    </source>
</evidence>
<dbReference type="InterPro" id="IPR046903">
    <property type="entry name" value="Mab-21-like_nuc_Trfase"/>
</dbReference>
<protein>
    <submittedName>
        <fullName evidence="14">Putative mab-21-like cell fate specification</fullName>
    </submittedName>
</protein>
<name>A0A147BCC8_IXORI</name>
<feature type="non-terminal residue" evidence="14">
    <location>
        <position position="1"/>
    </location>
</feature>
<keyword evidence="6" id="KW-0479">Metal-binding</keyword>
<evidence type="ECO:0000256" key="5">
    <source>
        <dbReference type="ARBA" id="ARBA00022695"/>
    </source>
</evidence>
<evidence type="ECO:0000256" key="8">
    <source>
        <dbReference type="ARBA" id="ARBA00022840"/>
    </source>
</evidence>
<reference evidence="14" key="1">
    <citation type="journal article" date="2018" name="PLoS Negl. Trop. Dis.">
        <title>Sialome diversity of ticks revealed by RNAseq of single tick salivary glands.</title>
        <authorList>
            <person name="Perner J."/>
            <person name="Kropackova S."/>
            <person name="Kopacek P."/>
            <person name="Ribeiro J.M."/>
        </authorList>
    </citation>
    <scope>NUCLEOTIDE SEQUENCE</scope>
    <source>
        <strain evidence="14">Siblings of single egg batch collected in Ceske Budejovice</strain>
        <tissue evidence="14">Salivary glands</tissue>
    </source>
</reference>
<evidence type="ECO:0000256" key="3">
    <source>
        <dbReference type="ARBA" id="ARBA00008307"/>
    </source>
</evidence>
<dbReference type="GO" id="GO:0016779">
    <property type="term" value="F:nucleotidyltransferase activity"/>
    <property type="evidence" value="ECO:0007669"/>
    <property type="project" value="UniProtKB-KW"/>
</dbReference>
<dbReference type="GO" id="GO:0005524">
    <property type="term" value="F:ATP binding"/>
    <property type="evidence" value="ECO:0007669"/>
    <property type="project" value="UniProtKB-KW"/>
</dbReference>
<dbReference type="InterPro" id="IPR046906">
    <property type="entry name" value="Mab-21_HhH/H2TH-like"/>
</dbReference>
<evidence type="ECO:0000256" key="10">
    <source>
        <dbReference type="ARBA" id="ARBA00023134"/>
    </source>
</evidence>
<dbReference type="Gene3D" id="3.30.460.90">
    <property type="match status" value="1"/>
</dbReference>
<dbReference type="PANTHER" id="PTHR10656">
    <property type="entry name" value="CELL FATE DETERMINING PROTEIN MAB21-RELATED"/>
    <property type="match status" value="1"/>
</dbReference>
<organism evidence="14">
    <name type="scientific">Ixodes ricinus</name>
    <name type="common">Common tick</name>
    <name type="synonym">Acarus ricinus</name>
    <dbReference type="NCBI Taxonomy" id="34613"/>
    <lineage>
        <taxon>Eukaryota</taxon>
        <taxon>Metazoa</taxon>
        <taxon>Ecdysozoa</taxon>
        <taxon>Arthropoda</taxon>
        <taxon>Chelicerata</taxon>
        <taxon>Arachnida</taxon>
        <taxon>Acari</taxon>
        <taxon>Parasitiformes</taxon>
        <taxon>Ixodida</taxon>
        <taxon>Ixodoidea</taxon>
        <taxon>Ixodidae</taxon>
        <taxon>Ixodinae</taxon>
        <taxon>Ixodes</taxon>
    </lineage>
</organism>
<dbReference type="EMBL" id="GEGO01006981">
    <property type="protein sequence ID" value="JAR88423.1"/>
    <property type="molecule type" value="Transcribed_RNA"/>
</dbReference>
<sequence length="434" mass="49676">LKPQLHSIHASLKLNKEVTASNVAILKTLLDDICNQMKQKDALFDLLFNRLVYTGSYYDGLRTKNADEFDINLVLNLPFEKDEFTVSDGCPGYVCYEVSPAAEQRLLREGDVKWVPLLLKWIDAKKKTLVPDRVKRWLQSVFDRFLQTYVVPSGSCSAVDKIQPSQHGPAKTFYIILKNGLQIDVDLVPVIEFCYPSWPKGIQKKGWMANMFSKDCNWFLIPKPPTPNSHMWRLHFPNMEKKLIKDYGCVKPIIRLLKAIRDSYKWNLSSYSLKTFVMSQLVENYDVQYWHPDNQGMLFVRVLDRLGHALVQPGPAIPYLFHPELDLVETVTRVTRDNIGGRIKRIVRKLRLFPDQCCELVLKDQWKGQAPSDNVVGDVVSDDFRNVASNDVVRDVLSNDVVEVETNDVEDAALSDEAPLTQSSGRAWKCCVIL</sequence>
<comment type="cofactor">
    <cofactor evidence="2">
        <name>Mg(2+)</name>
        <dbReference type="ChEBI" id="CHEBI:18420"/>
    </cofactor>
</comment>
<dbReference type="GO" id="GO:0046872">
    <property type="term" value="F:metal ion binding"/>
    <property type="evidence" value="ECO:0007669"/>
    <property type="project" value="UniProtKB-KW"/>
</dbReference>
<dbReference type="Gene3D" id="1.10.1410.40">
    <property type="match status" value="1"/>
</dbReference>
<evidence type="ECO:0000256" key="2">
    <source>
        <dbReference type="ARBA" id="ARBA00001946"/>
    </source>
</evidence>
<evidence type="ECO:0000256" key="9">
    <source>
        <dbReference type="ARBA" id="ARBA00022842"/>
    </source>
</evidence>
<proteinExistence type="inferred from homology"/>
<evidence type="ECO:0000256" key="7">
    <source>
        <dbReference type="ARBA" id="ARBA00022741"/>
    </source>
</evidence>
<keyword evidence="5" id="KW-0548">Nucleotidyltransferase</keyword>
<keyword evidence="10" id="KW-0342">GTP-binding</keyword>
<dbReference type="SMART" id="SM01265">
    <property type="entry name" value="Mab-21"/>
    <property type="match status" value="1"/>
</dbReference>
<keyword evidence="9" id="KW-0460">Magnesium</keyword>
<keyword evidence="7" id="KW-0547">Nucleotide-binding</keyword>
<feature type="domain" description="Mab-21-like nucleotidyltransferase" evidence="12">
    <location>
        <begin position="57"/>
        <end position="245"/>
    </location>
</feature>
<comment type="similarity">
    <text evidence="3">Belongs to the mab-21 family.</text>
</comment>
<feature type="domain" description="Mab-21-like HhH/H2TH-like" evidence="13">
    <location>
        <begin position="249"/>
        <end position="342"/>
    </location>
</feature>
<dbReference type="InterPro" id="IPR024810">
    <property type="entry name" value="MAB21L/cGLR"/>
</dbReference>
<evidence type="ECO:0000313" key="14">
    <source>
        <dbReference type="EMBL" id="JAR88423.1"/>
    </source>
</evidence>
<comment type="cofactor">
    <cofactor evidence="1">
        <name>Mn(2+)</name>
        <dbReference type="ChEBI" id="CHEBI:29035"/>
    </cofactor>
</comment>
<evidence type="ECO:0000256" key="6">
    <source>
        <dbReference type="ARBA" id="ARBA00022723"/>
    </source>
</evidence>